<evidence type="ECO:0000313" key="2">
    <source>
        <dbReference type="EMBL" id="CUV02058.1"/>
    </source>
</evidence>
<sequence length="374" mass="39908">MPTGIGAEIGGHAGDATPVAQLLASVCDLLITHPNVVNASDINEIPGNGLYVEGSIICRLMMGTAGLQPVRSNRVLVLMNSHTDPLFNTLTINSVNAARASYGLMCPRIIELDPPLVMISEYTPSSRAAGRVEDLGRVLELLDTHRREYDAVAISSVITVPTNFHGDYFNSEGSMVNPWGGVESMLTHTISSIYDVPSAHSPMLESQEVLDADTGIVDPRMAAEAVSTTFLQSILKGLQKSPRIITDQDALLHPGVLNSSHVSCLVIPDGCLGLPTLAALEQSIPVIAVRENRNLMRNDLTKLPWRPGQLHVVENYWEAVGIMAAMKAGIAPNSVRRPIKLVPVEKSGSKLAADLSSSTNGVSGLGIASQQTRT</sequence>
<dbReference type="Pfam" id="PF11805">
    <property type="entry name" value="DUF3326"/>
    <property type="match status" value="1"/>
</dbReference>
<dbReference type="InterPro" id="IPR021763">
    <property type="entry name" value="DUF3326"/>
</dbReference>
<gene>
    <name evidence="2" type="ORF">MGWOODY_Clf109</name>
</gene>
<reference evidence="2" key="1">
    <citation type="submission" date="2015-10" db="EMBL/GenBank/DDBJ databases">
        <authorList>
            <person name="Gilbert D.G."/>
        </authorList>
    </citation>
    <scope>NUCLEOTIDE SEQUENCE</scope>
</reference>
<name>A0A160V8F7_9ZZZZ</name>
<dbReference type="PANTHER" id="PTHR36891:SF1">
    <property type="entry name" value="OS01G0127400 PROTEIN"/>
    <property type="match status" value="1"/>
</dbReference>
<organism evidence="2">
    <name type="scientific">hydrothermal vent metagenome</name>
    <dbReference type="NCBI Taxonomy" id="652676"/>
    <lineage>
        <taxon>unclassified sequences</taxon>
        <taxon>metagenomes</taxon>
        <taxon>ecological metagenomes</taxon>
    </lineage>
</organism>
<proteinExistence type="predicted"/>
<dbReference type="EMBL" id="FAXA01000171">
    <property type="protein sequence ID" value="CUV02058.1"/>
    <property type="molecule type" value="Genomic_DNA"/>
</dbReference>
<protein>
    <submittedName>
        <fullName evidence="2">Alr0786 protein</fullName>
    </submittedName>
</protein>
<evidence type="ECO:0000256" key="1">
    <source>
        <dbReference type="SAM" id="MobiDB-lite"/>
    </source>
</evidence>
<dbReference type="AlphaFoldDB" id="A0A160V8F7"/>
<accession>A0A160V8F7</accession>
<dbReference type="PANTHER" id="PTHR36891">
    <property type="entry name" value="OS01G0127400 PROTEIN"/>
    <property type="match status" value="1"/>
</dbReference>
<feature type="region of interest" description="Disordered" evidence="1">
    <location>
        <begin position="355"/>
        <end position="374"/>
    </location>
</feature>